<dbReference type="Pfam" id="PF07727">
    <property type="entry name" value="RVT_2"/>
    <property type="match status" value="1"/>
</dbReference>
<dbReference type="PANTHER" id="PTHR11439:SF498">
    <property type="entry name" value="DNAK FAMILY PROTEIN"/>
    <property type="match status" value="1"/>
</dbReference>
<keyword evidence="3" id="KW-0548">Nucleotidyltransferase</keyword>
<dbReference type="PANTHER" id="PTHR11439">
    <property type="entry name" value="GAG-POL-RELATED RETROTRANSPOSON"/>
    <property type="match status" value="1"/>
</dbReference>
<dbReference type="EC" id="2.7.7.49" evidence="3"/>
<keyword evidence="3" id="KW-0808">Transferase</keyword>
<name>A0A396H4F1_MEDTR</name>
<feature type="region of interest" description="Disordered" evidence="1">
    <location>
        <begin position="11"/>
        <end position="36"/>
    </location>
</feature>
<dbReference type="CDD" id="cd09272">
    <property type="entry name" value="RNase_HI_RT_Ty1"/>
    <property type="match status" value="1"/>
</dbReference>
<reference evidence="4" key="1">
    <citation type="journal article" date="2018" name="Nat. Plants">
        <title>Whole-genome landscape of Medicago truncatula symbiotic genes.</title>
        <authorList>
            <person name="Pecrix Y."/>
            <person name="Staton S.E."/>
            <person name="Sallet E."/>
            <person name="Lelandais-Briere C."/>
            <person name="Moreau S."/>
            <person name="Carrere S."/>
            <person name="Blein T."/>
            <person name="Jardinaud M.F."/>
            <person name="Latrasse D."/>
            <person name="Zouine M."/>
            <person name="Zahm M."/>
            <person name="Kreplak J."/>
            <person name="Mayjonade B."/>
            <person name="Satge C."/>
            <person name="Perez M."/>
            <person name="Cauet S."/>
            <person name="Marande W."/>
            <person name="Chantry-Darmon C."/>
            <person name="Lopez-Roques C."/>
            <person name="Bouchez O."/>
            <person name="Berard A."/>
            <person name="Debelle F."/>
            <person name="Munos S."/>
            <person name="Bendahmane A."/>
            <person name="Berges H."/>
            <person name="Niebel A."/>
            <person name="Buitink J."/>
            <person name="Frugier F."/>
            <person name="Benhamed M."/>
            <person name="Crespi M."/>
            <person name="Gouzy J."/>
            <person name="Gamas P."/>
        </authorList>
    </citation>
    <scope>NUCLEOTIDE SEQUENCE [LARGE SCALE GENOMIC DNA]</scope>
    <source>
        <strain evidence="4">cv. Jemalong A17</strain>
    </source>
</reference>
<keyword evidence="3" id="KW-0695">RNA-directed DNA polymerase</keyword>
<sequence>MHEPALLLPLIGSSSNDSTPTTTAESSPNPAPLRKSSRVVTRPVYLEDFDCNNVIGTSSAIPSNSVYPLSSVLSYNNCAPGYHAFCCSISATVEPTTYNQASKFECWRNAMNAELLLAFDENKTWSVVDLPYGKVPIGCKWVYKVKYHANGSIERYKARLVAKGYSQLEGVDYFDTFSPVAKITTVRVLLALASIKGWHLEQLDVNNAFLHGDLNEDVYMSLPPGFPDIKDHNKVCKLHKSIYGLKQASRQWYSKLSSSLVSLGYTPSQSDHSLYIKSTSTSFIALLVYVDDIILAGNSIHEIQAVKAFLDQKFRIKDLGKLRYFLGLEIARSNTGIFVNQRKYTLELLQDAGLLGTKPSNIPFNPTTKLSSTDGAPVDDPSFYRRLIGRLLYLTHTRPDISFFVQHLSQFVSKPLVPHYNAAMGILKYLKSDPAKGIFYSASSPLKISAFADSDWARCPETRKSITGFCVLLGSSLISWKSKKQNIDSRSSTEAEYRALASLTCELQWLQYIFQDFKIAFSDPAFVFCDSRSAIYLSHNPTFHEMSKHIELDCHVIREKILSKLIHLLPIPSTSQLADVFTKPLQHPAFSSFMSKLGLCSIHSPT</sequence>
<organism evidence="3 4">
    <name type="scientific">Medicago truncatula</name>
    <name type="common">Barrel medic</name>
    <name type="synonym">Medicago tribuloides</name>
    <dbReference type="NCBI Taxonomy" id="3880"/>
    <lineage>
        <taxon>Eukaryota</taxon>
        <taxon>Viridiplantae</taxon>
        <taxon>Streptophyta</taxon>
        <taxon>Embryophyta</taxon>
        <taxon>Tracheophyta</taxon>
        <taxon>Spermatophyta</taxon>
        <taxon>Magnoliopsida</taxon>
        <taxon>eudicotyledons</taxon>
        <taxon>Gunneridae</taxon>
        <taxon>Pentapetalae</taxon>
        <taxon>rosids</taxon>
        <taxon>fabids</taxon>
        <taxon>Fabales</taxon>
        <taxon>Fabaceae</taxon>
        <taxon>Papilionoideae</taxon>
        <taxon>50 kb inversion clade</taxon>
        <taxon>NPAAA clade</taxon>
        <taxon>Hologalegina</taxon>
        <taxon>IRL clade</taxon>
        <taxon>Trifolieae</taxon>
        <taxon>Medicago</taxon>
    </lineage>
</organism>
<evidence type="ECO:0000256" key="1">
    <source>
        <dbReference type="SAM" id="MobiDB-lite"/>
    </source>
</evidence>
<evidence type="ECO:0000313" key="4">
    <source>
        <dbReference type="Proteomes" id="UP000265566"/>
    </source>
</evidence>
<dbReference type="InterPro" id="IPR043502">
    <property type="entry name" value="DNA/RNA_pol_sf"/>
</dbReference>
<dbReference type="EMBL" id="PSQE01000007">
    <property type="protein sequence ID" value="RHN45837.1"/>
    <property type="molecule type" value="Genomic_DNA"/>
</dbReference>
<dbReference type="InterPro" id="IPR013103">
    <property type="entry name" value="RVT_2"/>
</dbReference>
<comment type="caution">
    <text evidence="3">The sequence shown here is derived from an EMBL/GenBank/DDBJ whole genome shotgun (WGS) entry which is preliminary data.</text>
</comment>
<accession>A0A396H4F1</accession>
<dbReference type="GO" id="GO:0003964">
    <property type="term" value="F:RNA-directed DNA polymerase activity"/>
    <property type="evidence" value="ECO:0007669"/>
    <property type="project" value="UniProtKB-KW"/>
</dbReference>
<evidence type="ECO:0000259" key="2">
    <source>
        <dbReference type="Pfam" id="PF07727"/>
    </source>
</evidence>
<proteinExistence type="predicted"/>
<dbReference type="SUPFAM" id="SSF56672">
    <property type="entry name" value="DNA/RNA polymerases"/>
    <property type="match status" value="1"/>
</dbReference>
<feature type="compositionally biased region" description="Polar residues" evidence="1">
    <location>
        <begin position="12"/>
        <end position="28"/>
    </location>
</feature>
<dbReference type="Gramene" id="rna40258">
    <property type="protein sequence ID" value="RHN45837.1"/>
    <property type="gene ID" value="gene40258"/>
</dbReference>
<dbReference type="AlphaFoldDB" id="A0A396H4F1"/>
<protein>
    <submittedName>
        <fullName evidence="3">Putative RNA-directed DNA polymerase</fullName>
        <ecNumber evidence="3">2.7.7.49</ecNumber>
    </submittedName>
</protein>
<feature type="domain" description="Reverse transcriptase Ty1/copia-type" evidence="2">
    <location>
        <begin position="122"/>
        <end position="364"/>
    </location>
</feature>
<dbReference type="Proteomes" id="UP000265566">
    <property type="component" value="Chromosome 7"/>
</dbReference>
<gene>
    <name evidence="3" type="ORF">MtrunA17_Chr7g0235811</name>
</gene>
<evidence type="ECO:0000313" key="3">
    <source>
        <dbReference type="EMBL" id="RHN45837.1"/>
    </source>
</evidence>